<evidence type="ECO:0000259" key="3">
    <source>
        <dbReference type="SMART" id="SM01043"/>
    </source>
</evidence>
<keyword evidence="5" id="KW-1185">Reference proteome</keyword>
<reference evidence="4 5" key="1">
    <citation type="submission" date="2021-01" db="EMBL/GenBank/DDBJ databases">
        <title>Whole genome shotgun sequence of Actinoplanes durhamensis NBRC 14914.</title>
        <authorList>
            <person name="Komaki H."/>
            <person name="Tamura T."/>
        </authorList>
    </citation>
    <scope>NUCLEOTIDE SEQUENCE [LARGE SCALE GENOMIC DNA]</scope>
    <source>
        <strain evidence="4 5">NBRC 14914</strain>
    </source>
</reference>
<evidence type="ECO:0000313" key="4">
    <source>
        <dbReference type="EMBL" id="GIE03732.1"/>
    </source>
</evidence>
<feature type="domain" description="Bacterial transcriptional activator" evidence="3">
    <location>
        <begin position="95"/>
        <end position="187"/>
    </location>
</feature>
<sequence>MRVLGRPEIVGVPAEVHVRKNALEFLTYLIARGGSAYQDEIAADLMPEPSRRKAAERMHTYTYNLRQIFTRLGGDGSDLQLQRHRYVLERAGLEVDLWTMLDAVADAAAASDQQARVAALRRAVDAYTGPFADGAGYLWLTGYRYLIRREYVEAVVALADNLAGPARAVLEEGRQHHPYDERLAAVLKGFTPTR</sequence>
<evidence type="ECO:0000256" key="1">
    <source>
        <dbReference type="ARBA" id="ARBA00023015"/>
    </source>
</evidence>
<accession>A0ABQ3Z1N0</accession>
<comment type="caution">
    <text evidence="4">The sequence shown here is derived from an EMBL/GenBank/DDBJ whole genome shotgun (WGS) entry which is preliminary data.</text>
</comment>
<dbReference type="InterPro" id="IPR051677">
    <property type="entry name" value="AfsR-DnrI-RedD_regulator"/>
</dbReference>
<proteinExistence type="predicted"/>
<keyword evidence="1" id="KW-0805">Transcription regulation</keyword>
<dbReference type="InterPro" id="IPR005158">
    <property type="entry name" value="BTAD"/>
</dbReference>
<dbReference type="InterPro" id="IPR011990">
    <property type="entry name" value="TPR-like_helical_dom_sf"/>
</dbReference>
<keyword evidence="2" id="KW-0804">Transcription</keyword>
<gene>
    <name evidence="4" type="ORF">Adu01nite_50820</name>
</gene>
<evidence type="ECO:0000256" key="2">
    <source>
        <dbReference type="ARBA" id="ARBA00023163"/>
    </source>
</evidence>
<dbReference type="PANTHER" id="PTHR35807">
    <property type="entry name" value="TRANSCRIPTIONAL REGULATOR REDD-RELATED"/>
    <property type="match status" value="1"/>
</dbReference>
<dbReference type="Gene3D" id="1.25.40.10">
    <property type="entry name" value="Tetratricopeptide repeat domain"/>
    <property type="match status" value="1"/>
</dbReference>
<dbReference type="Proteomes" id="UP000637628">
    <property type="component" value="Unassembled WGS sequence"/>
</dbReference>
<protein>
    <recommendedName>
        <fullName evidence="3">Bacterial transcriptional activator domain-containing protein</fullName>
    </recommendedName>
</protein>
<dbReference type="Pfam" id="PF03704">
    <property type="entry name" value="BTAD"/>
    <property type="match status" value="1"/>
</dbReference>
<dbReference type="EMBL" id="BOML01000040">
    <property type="protein sequence ID" value="GIE03732.1"/>
    <property type="molecule type" value="Genomic_DNA"/>
</dbReference>
<evidence type="ECO:0000313" key="5">
    <source>
        <dbReference type="Proteomes" id="UP000637628"/>
    </source>
</evidence>
<dbReference type="Gene3D" id="1.10.10.10">
    <property type="entry name" value="Winged helix-like DNA-binding domain superfamily/Winged helix DNA-binding domain"/>
    <property type="match status" value="1"/>
</dbReference>
<name>A0ABQ3Z1N0_9ACTN</name>
<organism evidence="4 5">
    <name type="scientific">Paractinoplanes durhamensis</name>
    <dbReference type="NCBI Taxonomy" id="113563"/>
    <lineage>
        <taxon>Bacteria</taxon>
        <taxon>Bacillati</taxon>
        <taxon>Actinomycetota</taxon>
        <taxon>Actinomycetes</taxon>
        <taxon>Micromonosporales</taxon>
        <taxon>Micromonosporaceae</taxon>
        <taxon>Paractinoplanes</taxon>
    </lineage>
</organism>
<dbReference type="InterPro" id="IPR036388">
    <property type="entry name" value="WH-like_DNA-bd_sf"/>
</dbReference>
<dbReference type="PANTHER" id="PTHR35807:SF1">
    <property type="entry name" value="TRANSCRIPTIONAL REGULATOR REDD"/>
    <property type="match status" value="1"/>
</dbReference>
<dbReference type="SMART" id="SM01043">
    <property type="entry name" value="BTAD"/>
    <property type="match status" value="1"/>
</dbReference>